<evidence type="ECO:0000313" key="2">
    <source>
        <dbReference type="Proteomes" id="UP000005741"/>
    </source>
</evidence>
<sequence length="71" mass="8174">MKSLIFEKKYNATIKDFKTIEEIDSFIQEKTGKKLEYKRSDNLIMAKGGSVFKLTTVNPGKIMDKLISKNK</sequence>
<keyword evidence="2" id="KW-1185">Reference proteome</keyword>
<gene>
    <name evidence="1" type="ORF">Metlim_0257</name>
</gene>
<name>H1Z0D7_9EURY</name>
<proteinExistence type="predicted"/>
<dbReference type="RefSeq" id="WP_004076044.1">
    <property type="nucleotide sequence ID" value="NZ_CM001436.1"/>
</dbReference>
<dbReference type="OrthoDB" id="376966at2157"/>
<dbReference type="Proteomes" id="UP000005741">
    <property type="component" value="Chromosome"/>
</dbReference>
<dbReference type="STRING" id="937775.Metlim_0257"/>
<organism evidence="1 2">
    <name type="scientific">Methanoplanus limicola DSM 2279</name>
    <dbReference type="NCBI Taxonomy" id="937775"/>
    <lineage>
        <taxon>Archaea</taxon>
        <taxon>Methanobacteriati</taxon>
        <taxon>Methanobacteriota</taxon>
        <taxon>Stenosarchaea group</taxon>
        <taxon>Methanomicrobia</taxon>
        <taxon>Methanomicrobiales</taxon>
        <taxon>Methanomicrobiaceae</taxon>
        <taxon>Methanoplanus</taxon>
    </lineage>
</organism>
<dbReference type="EMBL" id="CM001436">
    <property type="protein sequence ID" value="EHQ34404.1"/>
    <property type="molecule type" value="Genomic_DNA"/>
</dbReference>
<protein>
    <submittedName>
        <fullName evidence="1">Uncharacterized protein</fullName>
    </submittedName>
</protein>
<accession>H1Z0D7</accession>
<dbReference type="HOGENOM" id="CLU_2730412_0_0_2"/>
<dbReference type="InParanoid" id="H1Z0D7"/>
<evidence type="ECO:0000313" key="1">
    <source>
        <dbReference type="EMBL" id="EHQ34404.1"/>
    </source>
</evidence>
<dbReference type="AlphaFoldDB" id="H1Z0D7"/>
<reference evidence="1 2" key="1">
    <citation type="submission" date="2011-10" db="EMBL/GenBank/DDBJ databases">
        <title>The Improved High-Quality Draft genome of Methanoplanus limicola DSM 2279.</title>
        <authorList>
            <consortium name="US DOE Joint Genome Institute (JGI-PGF)"/>
            <person name="Lucas S."/>
            <person name="Copeland A."/>
            <person name="Lapidus A."/>
            <person name="Glavina del Rio T."/>
            <person name="Dalin E."/>
            <person name="Tice H."/>
            <person name="Bruce D."/>
            <person name="Goodwin L."/>
            <person name="Pitluck S."/>
            <person name="Peters L."/>
            <person name="Mikhailova N."/>
            <person name="Lu M."/>
            <person name="Kyrpides N."/>
            <person name="Mavromatis K."/>
            <person name="Ivanova N."/>
            <person name="Markowitz V."/>
            <person name="Cheng J.-F."/>
            <person name="Hugenholtz P."/>
            <person name="Woyke T."/>
            <person name="Wu D."/>
            <person name="Wirth R."/>
            <person name="Brambilla E.-M."/>
            <person name="Klenk H.-P."/>
            <person name="Eisen J.A."/>
        </authorList>
    </citation>
    <scope>NUCLEOTIDE SEQUENCE [LARGE SCALE GENOMIC DNA]</scope>
    <source>
        <strain evidence="1 2">DSM 2279</strain>
    </source>
</reference>